<evidence type="ECO:0000256" key="1">
    <source>
        <dbReference type="SAM" id="Coils"/>
    </source>
</evidence>
<feature type="compositionally biased region" description="Polar residues" evidence="2">
    <location>
        <begin position="1"/>
        <end position="18"/>
    </location>
</feature>
<keyword evidence="4" id="KW-1185">Reference proteome</keyword>
<protein>
    <submittedName>
        <fullName evidence="3">Uncharacterized protein</fullName>
    </submittedName>
</protein>
<evidence type="ECO:0000256" key="2">
    <source>
        <dbReference type="SAM" id="MobiDB-lite"/>
    </source>
</evidence>
<evidence type="ECO:0000313" key="3">
    <source>
        <dbReference type="EMBL" id="KAL2642662.1"/>
    </source>
</evidence>
<name>A0ABD1Z8N6_9MARC</name>
<evidence type="ECO:0000313" key="4">
    <source>
        <dbReference type="Proteomes" id="UP001605036"/>
    </source>
</evidence>
<reference evidence="3 4" key="1">
    <citation type="submission" date="2024-09" db="EMBL/GenBank/DDBJ databases">
        <title>Chromosome-scale assembly of Riccia fluitans.</title>
        <authorList>
            <person name="Paukszto L."/>
            <person name="Sawicki J."/>
            <person name="Karawczyk K."/>
            <person name="Piernik-Szablinska J."/>
            <person name="Szczecinska M."/>
            <person name="Mazdziarz M."/>
        </authorList>
    </citation>
    <scope>NUCLEOTIDE SEQUENCE [LARGE SCALE GENOMIC DNA]</scope>
    <source>
        <strain evidence="3">Rf_01</strain>
        <tissue evidence="3">Aerial parts of the thallus</tissue>
    </source>
</reference>
<keyword evidence="1" id="KW-0175">Coiled coil</keyword>
<dbReference type="Proteomes" id="UP001605036">
    <property type="component" value="Unassembled WGS sequence"/>
</dbReference>
<proteinExistence type="predicted"/>
<feature type="coiled-coil region" evidence="1">
    <location>
        <begin position="29"/>
        <end position="75"/>
    </location>
</feature>
<gene>
    <name evidence="3" type="ORF">R1flu_010249</name>
</gene>
<feature type="region of interest" description="Disordered" evidence="2">
    <location>
        <begin position="91"/>
        <end position="142"/>
    </location>
</feature>
<dbReference type="EMBL" id="JBHFFA010000002">
    <property type="protein sequence ID" value="KAL2642662.1"/>
    <property type="molecule type" value="Genomic_DNA"/>
</dbReference>
<comment type="caution">
    <text evidence="3">The sequence shown here is derived from an EMBL/GenBank/DDBJ whole genome shotgun (WGS) entry which is preliminary data.</text>
</comment>
<sequence length="142" mass="15669">MSVQNETVTLQSASQTAEQKLELASSAHAEELKTLRENFARQMEAKEKKFQDELANQQTARYDNLKANLEDADISHLIKSLEKTMVAIEDADNYEGGQAPKDTATLEHTSNIPPRKDDDGTDEGGPSHPTQASKTLPKSTRT</sequence>
<accession>A0ABD1Z8N6</accession>
<dbReference type="AlphaFoldDB" id="A0ABD1Z8N6"/>
<organism evidence="3 4">
    <name type="scientific">Riccia fluitans</name>
    <dbReference type="NCBI Taxonomy" id="41844"/>
    <lineage>
        <taxon>Eukaryota</taxon>
        <taxon>Viridiplantae</taxon>
        <taxon>Streptophyta</taxon>
        <taxon>Embryophyta</taxon>
        <taxon>Marchantiophyta</taxon>
        <taxon>Marchantiopsida</taxon>
        <taxon>Marchantiidae</taxon>
        <taxon>Marchantiales</taxon>
        <taxon>Ricciaceae</taxon>
        <taxon>Riccia</taxon>
    </lineage>
</organism>
<feature type="compositionally biased region" description="Polar residues" evidence="2">
    <location>
        <begin position="128"/>
        <end position="142"/>
    </location>
</feature>
<feature type="region of interest" description="Disordered" evidence="2">
    <location>
        <begin position="1"/>
        <end position="25"/>
    </location>
</feature>